<keyword evidence="10" id="KW-1185">Reference proteome</keyword>
<dbReference type="GO" id="GO:0016020">
    <property type="term" value="C:membrane"/>
    <property type="evidence" value="ECO:0007669"/>
    <property type="project" value="UniProtKB-SubCell"/>
</dbReference>
<keyword evidence="1" id="KW-0472">Membrane</keyword>
<evidence type="ECO:0000313" key="3">
    <source>
        <dbReference type="EMBL" id="CAF1671357.1"/>
    </source>
</evidence>
<protein>
    <submittedName>
        <fullName evidence="6">Uncharacterized protein</fullName>
    </submittedName>
</protein>
<keyword evidence="1" id="KW-1133">Transmembrane helix</keyword>
<accession>A0A818ZN48</accession>
<dbReference type="EMBL" id="CAJOBJ010000396">
    <property type="protein sequence ID" value="CAF3820026.1"/>
    <property type="molecule type" value="Genomic_DNA"/>
</dbReference>
<keyword evidence="1" id="KW-0812">Transmembrane</keyword>
<name>A0A818ZN48_9BILA</name>
<organism evidence="6 10">
    <name type="scientific">Rotaria magnacalcarata</name>
    <dbReference type="NCBI Taxonomy" id="392030"/>
    <lineage>
        <taxon>Eukaryota</taxon>
        <taxon>Metazoa</taxon>
        <taxon>Spiralia</taxon>
        <taxon>Gnathifera</taxon>
        <taxon>Rotifera</taxon>
        <taxon>Eurotatoria</taxon>
        <taxon>Bdelloidea</taxon>
        <taxon>Philodinida</taxon>
        <taxon>Philodinidae</taxon>
        <taxon>Rotaria</taxon>
    </lineage>
</organism>
<dbReference type="Proteomes" id="UP000663834">
    <property type="component" value="Unassembled WGS sequence"/>
</dbReference>
<evidence type="ECO:0000313" key="5">
    <source>
        <dbReference type="EMBL" id="CAF2116228.1"/>
    </source>
</evidence>
<dbReference type="Proteomes" id="UP000676336">
    <property type="component" value="Unassembled WGS sequence"/>
</dbReference>
<dbReference type="Proteomes" id="UP000663824">
    <property type="component" value="Unassembled WGS sequence"/>
</dbReference>
<dbReference type="EMBL" id="CAJNRE010013094">
    <property type="protein sequence ID" value="CAF2116228.1"/>
    <property type="molecule type" value="Genomic_DNA"/>
</dbReference>
<evidence type="ECO:0000313" key="6">
    <source>
        <dbReference type="EMBL" id="CAF3774472.1"/>
    </source>
</evidence>
<gene>
    <name evidence="7" type="ORF">BYL167_LOCUS2989</name>
    <name evidence="2" type="ORF">CJN711_LOCUS454</name>
    <name evidence="8" type="ORF">GIL414_LOCUS2165</name>
    <name evidence="3" type="ORF">KQP761_LOCUS34335</name>
    <name evidence="5" type="ORF">MBJ925_LOCUS25009</name>
    <name evidence="6" type="ORF">OVN521_LOCUS2431</name>
    <name evidence="9" type="ORF">SMN809_LOCUS12784</name>
    <name evidence="4" type="ORF">WKI299_LOCUS14035</name>
</gene>
<dbReference type="OrthoDB" id="10012909at2759"/>
<evidence type="ECO:0000313" key="2">
    <source>
        <dbReference type="EMBL" id="CAF0961713.1"/>
    </source>
</evidence>
<dbReference type="EMBL" id="CAJNOV010000032">
    <property type="protein sequence ID" value="CAF0961713.1"/>
    <property type="molecule type" value="Genomic_DNA"/>
</dbReference>
<proteinExistence type="predicted"/>
<dbReference type="EMBL" id="CAJOBI010004915">
    <property type="protein sequence ID" value="CAF4016740.1"/>
    <property type="molecule type" value="Genomic_DNA"/>
</dbReference>
<dbReference type="Proteomes" id="UP000681720">
    <property type="component" value="Unassembled WGS sequence"/>
</dbReference>
<dbReference type="AlphaFoldDB" id="A0A818ZN48"/>
<comment type="caution">
    <text evidence="6">The sequence shown here is derived from an EMBL/GenBank/DDBJ whole genome shotgun (WGS) entry which is preliminary data.</text>
</comment>
<dbReference type="EMBL" id="CAJNRF010005375">
    <property type="protein sequence ID" value="CAF2070386.1"/>
    <property type="molecule type" value="Genomic_DNA"/>
</dbReference>
<feature type="transmembrane region" description="Helical" evidence="1">
    <location>
        <begin position="144"/>
        <end position="169"/>
    </location>
</feature>
<dbReference type="Proteomes" id="UP000663855">
    <property type="component" value="Unassembled WGS sequence"/>
</dbReference>
<dbReference type="EMBL" id="CAJOBH010000553">
    <property type="protein sequence ID" value="CAF3800898.1"/>
    <property type="molecule type" value="Genomic_DNA"/>
</dbReference>
<evidence type="ECO:0000313" key="9">
    <source>
        <dbReference type="EMBL" id="CAF4016740.1"/>
    </source>
</evidence>
<feature type="transmembrane region" description="Helical" evidence="1">
    <location>
        <begin position="100"/>
        <end position="124"/>
    </location>
</feature>
<evidence type="ECO:0000313" key="7">
    <source>
        <dbReference type="EMBL" id="CAF3800898.1"/>
    </source>
</evidence>
<evidence type="ECO:0000313" key="10">
    <source>
        <dbReference type="Proteomes" id="UP000663866"/>
    </source>
</evidence>
<evidence type="ECO:0000313" key="4">
    <source>
        <dbReference type="EMBL" id="CAF2070386.1"/>
    </source>
</evidence>
<dbReference type="EMBL" id="CAJNOW010019243">
    <property type="protein sequence ID" value="CAF1671357.1"/>
    <property type="molecule type" value="Genomic_DNA"/>
</dbReference>
<feature type="transmembrane region" description="Helical" evidence="1">
    <location>
        <begin position="16"/>
        <end position="39"/>
    </location>
</feature>
<reference evidence="6" key="1">
    <citation type="submission" date="2021-02" db="EMBL/GenBank/DDBJ databases">
        <authorList>
            <person name="Nowell W R."/>
        </authorList>
    </citation>
    <scope>NUCLEOTIDE SEQUENCE</scope>
</reference>
<dbReference type="Proteomes" id="UP000663856">
    <property type="component" value="Unassembled WGS sequence"/>
</dbReference>
<evidence type="ECO:0000256" key="1">
    <source>
        <dbReference type="SAM" id="Phobius"/>
    </source>
</evidence>
<dbReference type="Proteomes" id="UP000681967">
    <property type="component" value="Unassembled WGS sequence"/>
</dbReference>
<sequence length="205" mass="22565">MQTLFKPSNISVDCRIAFVTILGILFCLTGVTGIALSIIELFRGRSGYVHYDESQGGLKLENPLWPSSGKAFWIGLILITTGLVGILASREWTPPAIAGFTTLTVVSTILSFYLMITCILPVYYDTKYSDASRPSWQSVELTVNSLLIAVGGFGAILGAISTFIGIYFVGCCVNQRDIYEYSNEIDRITILPRLELQQDLFSARV</sequence>
<dbReference type="EMBL" id="CAJOBG010000191">
    <property type="protein sequence ID" value="CAF3774472.1"/>
    <property type="molecule type" value="Genomic_DNA"/>
</dbReference>
<feature type="transmembrane region" description="Helical" evidence="1">
    <location>
        <begin position="71"/>
        <end position="88"/>
    </location>
</feature>
<dbReference type="Proteomes" id="UP000663866">
    <property type="component" value="Unassembled WGS sequence"/>
</dbReference>
<evidence type="ECO:0000313" key="8">
    <source>
        <dbReference type="EMBL" id="CAF3820026.1"/>
    </source>
</evidence>